<evidence type="ECO:0008006" key="3">
    <source>
        <dbReference type="Google" id="ProtNLM"/>
    </source>
</evidence>
<name>A0AAV6UGA8_9ARAC</name>
<keyword evidence="2" id="KW-1185">Reference proteome</keyword>
<evidence type="ECO:0000313" key="1">
    <source>
        <dbReference type="EMBL" id="KAG8183327.1"/>
    </source>
</evidence>
<accession>A0AAV6UGA8</accession>
<dbReference type="EMBL" id="JAFNEN010000421">
    <property type="protein sequence ID" value="KAG8183327.1"/>
    <property type="molecule type" value="Genomic_DNA"/>
</dbReference>
<gene>
    <name evidence="1" type="ORF">JTE90_023976</name>
</gene>
<proteinExistence type="predicted"/>
<organism evidence="1 2">
    <name type="scientific">Oedothorax gibbosus</name>
    <dbReference type="NCBI Taxonomy" id="931172"/>
    <lineage>
        <taxon>Eukaryota</taxon>
        <taxon>Metazoa</taxon>
        <taxon>Ecdysozoa</taxon>
        <taxon>Arthropoda</taxon>
        <taxon>Chelicerata</taxon>
        <taxon>Arachnida</taxon>
        <taxon>Araneae</taxon>
        <taxon>Araneomorphae</taxon>
        <taxon>Entelegynae</taxon>
        <taxon>Araneoidea</taxon>
        <taxon>Linyphiidae</taxon>
        <taxon>Erigoninae</taxon>
        <taxon>Oedothorax</taxon>
    </lineage>
</organism>
<sequence length="168" mass="19761">MKNTIKDVFCVSAIVDFITCLPKEHYQSSRITSSQQSRVTTATHYSRQILTQRVKNALKQMSTKYFQMYRLKLTEAKVYEYFNETVLSLELRLLRNEFSTVRFLKYCCQVGALASHASELGFKPASRLAEFYILRTVKKFRSKSQFSNDNWKYMDNVIGECFRNKIVK</sequence>
<dbReference type="Proteomes" id="UP000827092">
    <property type="component" value="Unassembled WGS sequence"/>
</dbReference>
<reference evidence="1 2" key="1">
    <citation type="journal article" date="2022" name="Nat. Ecol. Evol.">
        <title>A masculinizing supergene underlies an exaggerated male reproductive morph in a spider.</title>
        <authorList>
            <person name="Hendrickx F."/>
            <person name="De Corte Z."/>
            <person name="Sonet G."/>
            <person name="Van Belleghem S.M."/>
            <person name="Kostlbacher S."/>
            <person name="Vangestel C."/>
        </authorList>
    </citation>
    <scope>NUCLEOTIDE SEQUENCE [LARGE SCALE GENOMIC DNA]</scope>
    <source>
        <strain evidence="1">W744_W776</strain>
    </source>
</reference>
<evidence type="ECO:0000313" key="2">
    <source>
        <dbReference type="Proteomes" id="UP000827092"/>
    </source>
</evidence>
<protein>
    <recommendedName>
        <fullName evidence="3">DUF4145 domain-containing protein</fullName>
    </recommendedName>
</protein>
<dbReference type="AlphaFoldDB" id="A0AAV6UGA8"/>
<comment type="caution">
    <text evidence="1">The sequence shown here is derived from an EMBL/GenBank/DDBJ whole genome shotgun (WGS) entry which is preliminary data.</text>
</comment>